<evidence type="ECO:0000256" key="1">
    <source>
        <dbReference type="SAM" id="MobiDB-lite"/>
    </source>
</evidence>
<evidence type="ECO:0000313" key="3">
    <source>
        <dbReference type="Proteomes" id="UP000236047"/>
    </source>
</evidence>
<evidence type="ECO:0000313" key="2">
    <source>
        <dbReference type="EMBL" id="PNE37286.1"/>
    </source>
</evidence>
<name>A0A2N8P8F2_STRNR</name>
<protein>
    <submittedName>
        <fullName evidence="2">Uncharacterized protein</fullName>
    </submittedName>
</protein>
<sequence length="104" mass="11163">MRAVIDPSALLRPADLTRAQCDHGPGPHGPLTASGEQDHLLDHRRQRAEPDSTLGGQVLRVLGAAEGQMRDEASNAPVTEWEPQSQLPVETVRCPTTGSLRIPA</sequence>
<dbReference type="Proteomes" id="UP000236047">
    <property type="component" value="Unassembled WGS sequence"/>
</dbReference>
<comment type="caution">
    <text evidence="2">The sequence shown here is derived from an EMBL/GenBank/DDBJ whole genome shotgun (WGS) entry which is preliminary data.</text>
</comment>
<organism evidence="2 3">
    <name type="scientific">Streptomyces noursei</name>
    <name type="common">Streptomyces albulus</name>
    <dbReference type="NCBI Taxonomy" id="1971"/>
    <lineage>
        <taxon>Bacteria</taxon>
        <taxon>Bacillati</taxon>
        <taxon>Actinomycetota</taxon>
        <taxon>Actinomycetes</taxon>
        <taxon>Kitasatosporales</taxon>
        <taxon>Streptomycetaceae</taxon>
        <taxon>Streptomyces</taxon>
    </lineage>
</organism>
<feature type="compositionally biased region" description="Basic and acidic residues" evidence="1">
    <location>
        <begin position="36"/>
        <end position="50"/>
    </location>
</feature>
<accession>A0A2N8P8F2</accession>
<reference evidence="3" key="1">
    <citation type="submission" date="2015-09" db="EMBL/GenBank/DDBJ databases">
        <authorList>
            <person name="Graham D.E."/>
            <person name="Mahan K.M."/>
            <person name="Klingeman D.M."/>
            <person name="Fida T."/>
            <person name="Giannone R.J."/>
            <person name="Hettich R.L."/>
            <person name="Parry R.J."/>
            <person name="Spain J.C."/>
        </authorList>
    </citation>
    <scope>NUCLEOTIDE SEQUENCE [LARGE SCALE GENOMIC DNA]</scope>
    <source>
        <strain evidence="3">JCM 4701</strain>
    </source>
</reference>
<feature type="region of interest" description="Disordered" evidence="1">
    <location>
        <begin position="18"/>
        <end position="54"/>
    </location>
</feature>
<dbReference type="AlphaFoldDB" id="A0A2N8P8F2"/>
<feature type="region of interest" description="Disordered" evidence="1">
    <location>
        <begin position="68"/>
        <end position="88"/>
    </location>
</feature>
<keyword evidence="3" id="KW-1185">Reference proteome</keyword>
<proteinExistence type="predicted"/>
<dbReference type="EMBL" id="LJSN01000003">
    <property type="protein sequence ID" value="PNE37286.1"/>
    <property type="molecule type" value="Genomic_DNA"/>
</dbReference>
<gene>
    <name evidence="2" type="ORF">AOB60_23260</name>
</gene>